<dbReference type="InterPro" id="IPR046461">
    <property type="entry name" value="TerL_ATPase"/>
</dbReference>
<name>B8ITP4_METNO</name>
<dbReference type="EMBL" id="CP001349">
    <property type="protein sequence ID" value="ACL58960.1"/>
    <property type="molecule type" value="Genomic_DNA"/>
</dbReference>
<keyword evidence="3" id="KW-1185">Reference proteome</keyword>
<evidence type="ECO:0000259" key="1">
    <source>
        <dbReference type="Pfam" id="PF03354"/>
    </source>
</evidence>
<gene>
    <name evidence="2" type="ordered locus">Mnod_4081</name>
</gene>
<protein>
    <submittedName>
        <fullName evidence="2">Terminase</fullName>
    </submittedName>
</protein>
<proteinExistence type="predicted"/>
<reference evidence="2 3" key="1">
    <citation type="submission" date="2009-01" db="EMBL/GenBank/DDBJ databases">
        <title>Complete sequence of chromosome of Methylobacterium nodulans ORS 2060.</title>
        <authorList>
            <consortium name="US DOE Joint Genome Institute"/>
            <person name="Lucas S."/>
            <person name="Copeland A."/>
            <person name="Lapidus A."/>
            <person name="Glavina del Rio T."/>
            <person name="Dalin E."/>
            <person name="Tice H."/>
            <person name="Bruce D."/>
            <person name="Goodwin L."/>
            <person name="Pitluck S."/>
            <person name="Sims D."/>
            <person name="Brettin T."/>
            <person name="Detter J.C."/>
            <person name="Han C."/>
            <person name="Larimer F."/>
            <person name="Land M."/>
            <person name="Hauser L."/>
            <person name="Kyrpides N."/>
            <person name="Ivanova N."/>
            <person name="Marx C.J."/>
            <person name="Richardson P."/>
        </authorList>
    </citation>
    <scope>NUCLEOTIDE SEQUENCE [LARGE SCALE GENOMIC DNA]</scope>
    <source>
        <strain evidence="3">LMG 21967 / CNCM I-2342 / ORS 2060</strain>
    </source>
</reference>
<dbReference type="AlphaFoldDB" id="B8ITP4"/>
<dbReference type="PANTHER" id="PTHR41287:SF1">
    <property type="entry name" value="PROTEIN YMFN"/>
    <property type="match status" value="1"/>
</dbReference>
<dbReference type="RefSeq" id="WP_015930609.1">
    <property type="nucleotide sequence ID" value="NC_011894.1"/>
</dbReference>
<accession>B8ITP4</accession>
<evidence type="ECO:0000313" key="2">
    <source>
        <dbReference type="EMBL" id="ACL58960.1"/>
    </source>
</evidence>
<dbReference type="InterPro" id="IPR005021">
    <property type="entry name" value="Terminase_largesu-like"/>
</dbReference>
<dbReference type="KEGG" id="mno:Mnod_4081"/>
<dbReference type="PANTHER" id="PTHR41287">
    <property type="match status" value="1"/>
</dbReference>
<dbReference type="OrthoDB" id="9760250at2"/>
<feature type="domain" description="Terminase large subunit-like ATPase" evidence="1">
    <location>
        <begin position="67"/>
        <end position="222"/>
    </location>
</feature>
<dbReference type="eggNOG" id="COG4626">
    <property type="taxonomic scope" value="Bacteria"/>
</dbReference>
<evidence type="ECO:0000313" key="3">
    <source>
        <dbReference type="Proteomes" id="UP000008207"/>
    </source>
</evidence>
<dbReference type="InterPro" id="IPR027417">
    <property type="entry name" value="P-loop_NTPase"/>
</dbReference>
<dbReference type="Pfam" id="PF03354">
    <property type="entry name" value="TerL_ATPase"/>
    <property type="match status" value="1"/>
</dbReference>
<organism evidence="2 3">
    <name type="scientific">Methylobacterium nodulans (strain LMG 21967 / CNCM I-2342 / ORS 2060)</name>
    <dbReference type="NCBI Taxonomy" id="460265"/>
    <lineage>
        <taxon>Bacteria</taxon>
        <taxon>Pseudomonadati</taxon>
        <taxon>Pseudomonadota</taxon>
        <taxon>Alphaproteobacteria</taxon>
        <taxon>Hyphomicrobiales</taxon>
        <taxon>Methylobacteriaceae</taxon>
        <taxon>Methylobacterium</taxon>
    </lineage>
</organism>
<dbReference type="STRING" id="460265.Mnod_4081"/>
<dbReference type="Gene3D" id="3.40.50.300">
    <property type="entry name" value="P-loop containing nucleotide triphosphate hydrolases"/>
    <property type="match status" value="1"/>
</dbReference>
<sequence>MREWSTACPDWEERIRAGRSLLPCGPLFPAEAAAAMEVFRALRIVDALGSPTLGEVCRPWVTEFAEVIFGAYDHASGRRLIREFFLCIAKKNGKSTLAAGLMLTALIRNWRRSAEFLILAPTIEVANNAFQPARDMVKADDELRALLHVQDHYRTITHRHTGAALKVVAADTESVSGKKATSVLVDELWLFGKRPQAENMLREATGGLVSRPEGFVIYVSTHADEPPAGVFKQKLAYFRAVRDGRITDPRSLGVLYEHPRAMVERGEHLAPASFRLTNPNLGLSVDPEWLSEKLEEARTAGPASLAGFAAKHLNVEIGLGLRADRWPGAEFWARRADPALASPVEDPRAGLQALLERCEVVVVGIDGGGLDDLFGLCVLGRERASRDWLAWSHGWCHAGVLERRPAIASRLRDFQAAGELTIVGDELADISAIVGLVAAVKERGLLGGVGVDPAGLGELIEAFAEIGVTQEAGLLIGVPQGYGLMTGIKTAERKLANGTLRHAGSALAAWCVANLKIEPTATAIRATKQNAGDAKIDLAMALFNAVVLMARTPEAHREPEYAMYFA</sequence>
<dbReference type="HOGENOM" id="CLU_035790_0_0_5"/>
<dbReference type="Proteomes" id="UP000008207">
    <property type="component" value="Chromosome"/>
</dbReference>